<dbReference type="Pfam" id="PF01810">
    <property type="entry name" value="LysE"/>
    <property type="match status" value="1"/>
</dbReference>
<keyword evidence="5 6" id="KW-0472">Membrane</keyword>
<keyword evidence="4 6" id="KW-1133">Transmembrane helix</keyword>
<feature type="transmembrane region" description="Helical" evidence="6">
    <location>
        <begin position="186"/>
        <end position="204"/>
    </location>
</feature>
<name>A0A0P1GPR5_9RHOB</name>
<gene>
    <name evidence="7" type="primary">rhtB_1</name>
    <name evidence="7" type="ORF">TM5383_01399</name>
</gene>
<organism evidence="7 8">
    <name type="scientific">Thalassovita mediterranea</name>
    <dbReference type="NCBI Taxonomy" id="340021"/>
    <lineage>
        <taxon>Bacteria</taxon>
        <taxon>Pseudomonadati</taxon>
        <taxon>Pseudomonadota</taxon>
        <taxon>Alphaproteobacteria</taxon>
        <taxon>Rhodobacterales</taxon>
        <taxon>Roseobacteraceae</taxon>
        <taxon>Thalassovita</taxon>
    </lineage>
</organism>
<dbReference type="Proteomes" id="UP000051681">
    <property type="component" value="Unassembled WGS sequence"/>
</dbReference>
<keyword evidence="2" id="KW-1003">Cell membrane</keyword>
<dbReference type="PIRSF" id="PIRSF006324">
    <property type="entry name" value="LeuE"/>
    <property type="match status" value="1"/>
</dbReference>
<dbReference type="AlphaFoldDB" id="A0A0P1GPR5"/>
<protein>
    <submittedName>
        <fullName evidence="7">Homoserine/homoserine lactone efflux protein</fullName>
    </submittedName>
</protein>
<feature type="transmembrane region" description="Helical" evidence="6">
    <location>
        <begin position="6"/>
        <end position="29"/>
    </location>
</feature>
<evidence type="ECO:0000256" key="5">
    <source>
        <dbReference type="ARBA" id="ARBA00023136"/>
    </source>
</evidence>
<evidence type="ECO:0000256" key="2">
    <source>
        <dbReference type="ARBA" id="ARBA00022475"/>
    </source>
</evidence>
<accession>A0A0P1GPR5</accession>
<evidence type="ECO:0000256" key="1">
    <source>
        <dbReference type="ARBA" id="ARBA00004651"/>
    </source>
</evidence>
<dbReference type="GO" id="GO:0005886">
    <property type="term" value="C:plasma membrane"/>
    <property type="evidence" value="ECO:0007669"/>
    <property type="project" value="UniProtKB-SubCell"/>
</dbReference>
<sequence>MLSIETILAFSATSALLALMPGPDNLFVLTQSALVGRRAGLMVVLGLCCGLAVHTAAVALGLAAAMQAMPAAFTVLKTVGAAYLVYLAWGAFRAGASGGPGQDTPRLSSGKLVARGFVMNITNPKVAIFMLAFLPQFVVADQGNIAGQILSLGLIMALVTLVVFGGIALASGFASEKIAGSSRAQVIMNRMAGVVFLGLAFKLVTQK</sequence>
<dbReference type="PANTHER" id="PTHR30086:SF20">
    <property type="entry name" value="ARGININE EXPORTER PROTEIN ARGO-RELATED"/>
    <property type="match status" value="1"/>
</dbReference>
<dbReference type="GO" id="GO:0015171">
    <property type="term" value="F:amino acid transmembrane transporter activity"/>
    <property type="evidence" value="ECO:0007669"/>
    <property type="project" value="TreeGrafter"/>
</dbReference>
<feature type="transmembrane region" description="Helical" evidence="6">
    <location>
        <begin position="71"/>
        <end position="92"/>
    </location>
</feature>
<evidence type="ECO:0000313" key="7">
    <source>
        <dbReference type="EMBL" id="CUH84193.1"/>
    </source>
</evidence>
<keyword evidence="8" id="KW-1185">Reference proteome</keyword>
<evidence type="ECO:0000256" key="4">
    <source>
        <dbReference type="ARBA" id="ARBA00022989"/>
    </source>
</evidence>
<evidence type="ECO:0000313" key="8">
    <source>
        <dbReference type="Proteomes" id="UP000051681"/>
    </source>
</evidence>
<comment type="subcellular location">
    <subcellularLocation>
        <location evidence="1">Cell membrane</location>
        <topology evidence="1">Multi-pass membrane protein</topology>
    </subcellularLocation>
</comment>
<dbReference type="EMBL" id="CYSF01000006">
    <property type="protein sequence ID" value="CUH84193.1"/>
    <property type="molecule type" value="Genomic_DNA"/>
</dbReference>
<feature type="transmembrane region" description="Helical" evidence="6">
    <location>
        <begin position="41"/>
        <end position="65"/>
    </location>
</feature>
<reference evidence="7 8" key="1">
    <citation type="submission" date="2015-09" db="EMBL/GenBank/DDBJ databases">
        <authorList>
            <consortium name="Swine Surveillance"/>
        </authorList>
    </citation>
    <scope>NUCLEOTIDE SEQUENCE [LARGE SCALE GENOMIC DNA]</scope>
    <source>
        <strain evidence="7 8">CECT 8383</strain>
    </source>
</reference>
<proteinExistence type="predicted"/>
<evidence type="ECO:0000256" key="3">
    <source>
        <dbReference type="ARBA" id="ARBA00022692"/>
    </source>
</evidence>
<dbReference type="STRING" id="340021.TM5383_01399"/>
<dbReference type="PANTHER" id="PTHR30086">
    <property type="entry name" value="ARGININE EXPORTER PROTEIN ARGO"/>
    <property type="match status" value="1"/>
</dbReference>
<dbReference type="InterPro" id="IPR001123">
    <property type="entry name" value="LeuE-type"/>
</dbReference>
<dbReference type="RefSeq" id="WP_058318423.1">
    <property type="nucleotide sequence ID" value="NZ_JBMYKQ010000015.1"/>
</dbReference>
<dbReference type="OrthoDB" id="9807053at2"/>
<evidence type="ECO:0000256" key="6">
    <source>
        <dbReference type="SAM" id="Phobius"/>
    </source>
</evidence>
<feature type="transmembrane region" description="Helical" evidence="6">
    <location>
        <begin position="112"/>
        <end position="133"/>
    </location>
</feature>
<feature type="transmembrane region" description="Helical" evidence="6">
    <location>
        <begin position="145"/>
        <end position="174"/>
    </location>
</feature>
<keyword evidence="3 6" id="KW-0812">Transmembrane</keyword>